<dbReference type="GO" id="GO:0008840">
    <property type="term" value="F:4-hydroxy-tetrahydrodipicolinate synthase activity"/>
    <property type="evidence" value="ECO:0007669"/>
    <property type="project" value="UniProtKB-EC"/>
</dbReference>
<evidence type="ECO:0000256" key="10">
    <source>
        <dbReference type="ARBA" id="ARBA00023270"/>
    </source>
</evidence>
<evidence type="ECO:0000313" key="14">
    <source>
        <dbReference type="EMBL" id="WOV83029.1"/>
    </source>
</evidence>
<organism evidence="14 15">
    <name type="scientific">Sporosarcina jeotgali</name>
    <dbReference type="NCBI Taxonomy" id="3020056"/>
    <lineage>
        <taxon>Bacteria</taxon>
        <taxon>Bacillati</taxon>
        <taxon>Bacillota</taxon>
        <taxon>Bacilli</taxon>
        <taxon>Bacillales</taxon>
        <taxon>Caryophanaceae</taxon>
        <taxon>Sporosarcina</taxon>
    </lineage>
</organism>
<feature type="active site" description="Schiff-base intermediate with substrate" evidence="12">
    <location>
        <position position="162"/>
    </location>
</feature>
<dbReference type="HAMAP" id="MF_00418">
    <property type="entry name" value="DapA"/>
    <property type="match status" value="1"/>
</dbReference>
<feature type="site" description="Part of a proton relay during catalysis" evidence="12">
    <location>
        <position position="108"/>
    </location>
</feature>
<protein>
    <recommendedName>
        <fullName evidence="4 12">4-hydroxy-tetrahydrodipicolinate synthase</fullName>
        <shortName evidence="12">HTPA synthase</shortName>
        <ecNumber evidence="4 12">4.3.3.7</ecNumber>
    </recommendedName>
</protein>
<keyword evidence="15" id="KW-1185">Reference proteome</keyword>
<keyword evidence="10 12" id="KW-0704">Schiff base</keyword>
<dbReference type="Pfam" id="PF00701">
    <property type="entry name" value="DHDPS"/>
    <property type="match status" value="1"/>
</dbReference>
<dbReference type="PROSITE" id="PS00665">
    <property type="entry name" value="DHDPS_1"/>
    <property type="match status" value="1"/>
</dbReference>
<dbReference type="CDD" id="cd00950">
    <property type="entry name" value="DHDPS"/>
    <property type="match status" value="1"/>
</dbReference>
<evidence type="ECO:0000256" key="2">
    <source>
        <dbReference type="ARBA" id="ARBA00005120"/>
    </source>
</evidence>
<dbReference type="PRINTS" id="PR00146">
    <property type="entry name" value="DHPICSNTHASE"/>
</dbReference>
<comment type="catalytic activity">
    <reaction evidence="11 12">
        <text>L-aspartate 4-semialdehyde + pyruvate = (2S,4S)-4-hydroxy-2,3,4,5-tetrahydrodipicolinate + H2O + H(+)</text>
        <dbReference type="Rhea" id="RHEA:34171"/>
        <dbReference type="ChEBI" id="CHEBI:15361"/>
        <dbReference type="ChEBI" id="CHEBI:15377"/>
        <dbReference type="ChEBI" id="CHEBI:15378"/>
        <dbReference type="ChEBI" id="CHEBI:67139"/>
        <dbReference type="ChEBI" id="CHEBI:537519"/>
        <dbReference type="EC" id="4.3.3.7"/>
    </reaction>
</comment>
<dbReference type="PROSITE" id="PS00666">
    <property type="entry name" value="DHDPS_2"/>
    <property type="match status" value="1"/>
</dbReference>
<keyword evidence="8 12" id="KW-0457">Lysine biosynthesis</keyword>
<comment type="pathway">
    <text evidence="2 12">Amino-acid biosynthesis; L-lysine biosynthesis via DAP pathway; (S)-tetrahydrodipicolinate from L-aspartate: step 3/4.</text>
</comment>
<dbReference type="EMBL" id="CP116341">
    <property type="protein sequence ID" value="WOV83029.1"/>
    <property type="molecule type" value="Genomic_DNA"/>
</dbReference>
<comment type="caution">
    <text evidence="12">Was originally thought to be a dihydrodipicolinate synthase (DHDPS), catalyzing the condensation of (S)-aspartate-beta-semialdehyde [(S)-ASA] and pyruvate to dihydrodipicolinate (DHDP). However, it was shown in E.coli that the product of the enzymatic reaction is not dihydrodipicolinate but in fact (4S)-4-hydroxy-2,3,4,5-tetrahydro-(2S)-dipicolinic acid (HTPA), and that the consecutive dehydration reaction leading to DHDP is not spontaneous but catalyzed by DapB.</text>
</comment>
<comment type="subcellular location">
    <subcellularLocation>
        <location evidence="12">Cytoplasm</location>
    </subcellularLocation>
</comment>
<dbReference type="InterPro" id="IPR020624">
    <property type="entry name" value="Schiff_base-form_aldolases_CS"/>
</dbReference>
<evidence type="ECO:0000256" key="3">
    <source>
        <dbReference type="ARBA" id="ARBA00007592"/>
    </source>
</evidence>
<feature type="active site" description="Proton donor/acceptor" evidence="12">
    <location>
        <position position="134"/>
    </location>
</feature>
<evidence type="ECO:0000256" key="12">
    <source>
        <dbReference type="HAMAP-Rule" id="MF_00418"/>
    </source>
</evidence>
<feature type="site" description="Part of a proton relay during catalysis" evidence="12">
    <location>
        <position position="45"/>
    </location>
</feature>
<dbReference type="PANTHER" id="PTHR12128">
    <property type="entry name" value="DIHYDRODIPICOLINATE SYNTHASE"/>
    <property type="match status" value="1"/>
</dbReference>
<name>A0ABZ0KVZ7_9BACL</name>
<sequence length="294" mass="31391">MNFGQLITAMVTPFDEQGEIDFPAARNLINHLIENGSDALVVAGTTGESPTLTNEEKVNLFEFTVQVAGGRFPVIAGTGSNNTRESIQLTQQAEAAGVDGIMLVTPYYNKPSQEGMYQHFKTIAQASSLPIMLYNIPGRSSVNMSPDTIIRLADIPNIVAVKEASGDLDAMADIIEHTPADFALYSGDDGLTLPVLSIGGAGVVSVSAHIIGPEMKTMMSHFNSGRIREASTLHRRMLPIMKELFAAPNPSPVKAALNLEGVAVGGVRLPMLPLTDVQLSSLNRVLHGQDTILI</sequence>
<dbReference type="RefSeq" id="WP_323690701.1">
    <property type="nucleotide sequence ID" value="NZ_CP116341.1"/>
</dbReference>
<evidence type="ECO:0000256" key="4">
    <source>
        <dbReference type="ARBA" id="ARBA00012086"/>
    </source>
</evidence>
<dbReference type="InterPro" id="IPR020625">
    <property type="entry name" value="Schiff_base-form_aldolases_AS"/>
</dbReference>
<dbReference type="PIRSF" id="PIRSF001365">
    <property type="entry name" value="DHDPS"/>
    <property type="match status" value="1"/>
</dbReference>
<evidence type="ECO:0000256" key="11">
    <source>
        <dbReference type="ARBA" id="ARBA00047836"/>
    </source>
</evidence>
<dbReference type="InterPro" id="IPR002220">
    <property type="entry name" value="DapA-like"/>
</dbReference>
<evidence type="ECO:0000313" key="15">
    <source>
        <dbReference type="Proteomes" id="UP001303532"/>
    </source>
</evidence>
<dbReference type="Gene3D" id="3.20.20.70">
    <property type="entry name" value="Aldolase class I"/>
    <property type="match status" value="1"/>
</dbReference>
<reference evidence="14 15" key="1">
    <citation type="submission" date="2023-01" db="EMBL/GenBank/DDBJ databases">
        <title>Sporosarcina sp. nov., isolated from Korean tranditional fermented seafood 'Jeotgal'.</title>
        <authorList>
            <person name="Yang A.-I."/>
        </authorList>
    </citation>
    <scope>NUCLEOTIDE SEQUENCE [LARGE SCALE GENOMIC DNA]</scope>
    <source>
        <strain evidence="14 15">B2O-1</strain>
    </source>
</reference>
<dbReference type="PANTHER" id="PTHR12128:SF66">
    <property type="entry name" value="4-HYDROXY-2-OXOGLUTARATE ALDOLASE, MITOCHONDRIAL"/>
    <property type="match status" value="1"/>
</dbReference>
<gene>
    <name evidence="12 14" type="primary">dapA</name>
    <name evidence="14" type="ORF">PGH26_08740</name>
</gene>
<dbReference type="InterPro" id="IPR005263">
    <property type="entry name" value="DapA"/>
</dbReference>
<evidence type="ECO:0000256" key="13">
    <source>
        <dbReference type="PIRNR" id="PIRNR001365"/>
    </source>
</evidence>
<evidence type="ECO:0000256" key="9">
    <source>
        <dbReference type="ARBA" id="ARBA00023239"/>
    </source>
</evidence>
<evidence type="ECO:0000256" key="1">
    <source>
        <dbReference type="ARBA" id="ARBA00003294"/>
    </source>
</evidence>
<comment type="subunit">
    <text evidence="12">Homotetramer; dimer of dimers.</text>
</comment>
<dbReference type="Proteomes" id="UP001303532">
    <property type="component" value="Chromosome"/>
</dbReference>
<dbReference type="SUPFAM" id="SSF51569">
    <property type="entry name" value="Aldolase"/>
    <property type="match status" value="1"/>
</dbReference>
<dbReference type="SMART" id="SM01130">
    <property type="entry name" value="DHDPS"/>
    <property type="match status" value="1"/>
</dbReference>
<evidence type="ECO:0000256" key="6">
    <source>
        <dbReference type="ARBA" id="ARBA00022605"/>
    </source>
</evidence>
<keyword evidence="7 12" id="KW-0220">Diaminopimelate biosynthesis</keyword>
<evidence type="ECO:0000256" key="8">
    <source>
        <dbReference type="ARBA" id="ARBA00023154"/>
    </source>
</evidence>
<feature type="binding site" evidence="12">
    <location>
        <position position="204"/>
    </location>
    <ligand>
        <name>pyruvate</name>
        <dbReference type="ChEBI" id="CHEBI:15361"/>
    </ligand>
</feature>
<keyword evidence="6 12" id="KW-0028">Amino-acid biosynthesis</keyword>
<dbReference type="NCBIfam" id="TIGR00674">
    <property type="entry name" value="dapA"/>
    <property type="match status" value="1"/>
</dbReference>
<accession>A0ABZ0KVZ7</accession>
<keyword evidence="9 12" id="KW-0456">Lyase</keyword>
<feature type="binding site" evidence="12">
    <location>
        <position position="46"/>
    </location>
    <ligand>
        <name>pyruvate</name>
        <dbReference type="ChEBI" id="CHEBI:15361"/>
    </ligand>
</feature>
<evidence type="ECO:0000256" key="5">
    <source>
        <dbReference type="ARBA" id="ARBA00022490"/>
    </source>
</evidence>
<comment type="similarity">
    <text evidence="3 12 13">Belongs to the DapA family.</text>
</comment>
<dbReference type="EC" id="4.3.3.7" evidence="4 12"/>
<evidence type="ECO:0000256" key="7">
    <source>
        <dbReference type="ARBA" id="ARBA00022915"/>
    </source>
</evidence>
<comment type="function">
    <text evidence="1 12">Catalyzes the condensation of (S)-aspartate-beta-semialdehyde [(S)-ASA] and pyruvate to 4-hydroxy-tetrahydrodipicolinate (HTPA).</text>
</comment>
<proteinExistence type="inferred from homology"/>
<keyword evidence="5 12" id="KW-0963">Cytoplasm</keyword>
<dbReference type="InterPro" id="IPR013785">
    <property type="entry name" value="Aldolase_TIM"/>
</dbReference>